<protein>
    <submittedName>
        <fullName evidence="1">Uncharacterized protein</fullName>
    </submittedName>
</protein>
<comment type="caution">
    <text evidence="1">The sequence shown here is derived from an EMBL/GenBank/DDBJ whole genome shotgun (WGS) entry which is preliminary data.</text>
</comment>
<proteinExistence type="predicted"/>
<accession>A0A815E2J0</accession>
<dbReference type="Proteomes" id="UP000663852">
    <property type="component" value="Unassembled WGS sequence"/>
</dbReference>
<name>A0A815E2J0_ADIRI</name>
<reference evidence="1" key="1">
    <citation type="submission" date="2021-02" db="EMBL/GenBank/DDBJ databases">
        <authorList>
            <person name="Nowell W R."/>
        </authorList>
    </citation>
    <scope>NUCLEOTIDE SEQUENCE</scope>
</reference>
<evidence type="ECO:0000313" key="2">
    <source>
        <dbReference type="Proteomes" id="UP000663852"/>
    </source>
</evidence>
<sequence>MFEASVLISDIVIRVLMTSSLSWSINTTLIYLHPTQKYQNMSAAQFIVQRVIDNPGRITLCVIDPLT</sequence>
<gene>
    <name evidence="1" type="ORF">EDS130_LOCUS30858</name>
</gene>
<dbReference type="OrthoDB" id="432381at2759"/>
<dbReference type="AlphaFoldDB" id="A0A815E2J0"/>
<organism evidence="1 2">
    <name type="scientific">Adineta ricciae</name>
    <name type="common">Rotifer</name>
    <dbReference type="NCBI Taxonomy" id="249248"/>
    <lineage>
        <taxon>Eukaryota</taxon>
        <taxon>Metazoa</taxon>
        <taxon>Spiralia</taxon>
        <taxon>Gnathifera</taxon>
        <taxon>Rotifera</taxon>
        <taxon>Eurotatoria</taxon>
        <taxon>Bdelloidea</taxon>
        <taxon>Adinetida</taxon>
        <taxon>Adinetidae</taxon>
        <taxon>Adineta</taxon>
    </lineage>
</organism>
<dbReference type="EMBL" id="CAJNOJ010000220">
    <property type="protein sequence ID" value="CAF1305816.1"/>
    <property type="molecule type" value="Genomic_DNA"/>
</dbReference>
<evidence type="ECO:0000313" key="1">
    <source>
        <dbReference type="EMBL" id="CAF1305816.1"/>
    </source>
</evidence>